<feature type="chain" id="PRO_5046338485" description="TNFR-Cys domain-containing protein" evidence="9">
    <location>
        <begin position="27"/>
        <end position="626"/>
    </location>
</feature>
<feature type="domain" description="Death" evidence="10">
    <location>
        <begin position="418"/>
        <end position="493"/>
    </location>
</feature>
<gene>
    <name evidence="12" type="ORF">PLOB_00048042</name>
</gene>
<evidence type="ECO:0000256" key="8">
    <source>
        <dbReference type="SAM" id="Phobius"/>
    </source>
</evidence>
<evidence type="ECO:0000256" key="7">
    <source>
        <dbReference type="SAM" id="MobiDB-lite"/>
    </source>
</evidence>
<evidence type="ECO:0008006" key="14">
    <source>
        <dbReference type="Google" id="ProtNLM"/>
    </source>
</evidence>
<dbReference type="Pfam" id="PF00531">
    <property type="entry name" value="Death"/>
    <property type="match status" value="1"/>
</dbReference>
<dbReference type="EMBL" id="CALNXK010000009">
    <property type="protein sequence ID" value="CAH3042003.1"/>
    <property type="molecule type" value="Genomic_DNA"/>
</dbReference>
<evidence type="ECO:0000256" key="4">
    <source>
        <dbReference type="ARBA" id="ARBA00023157"/>
    </source>
</evidence>
<keyword evidence="8" id="KW-0812">Transmembrane</keyword>
<evidence type="ECO:0000313" key="12">
    <source>
        <dbReference type="EMBL" id="CAH3042003.1"/>
    </source>
</evidence>
<accession>A0ABN8N7F5</accession>
<protein>
    <recommendedName>
        <fullName evidence="14">TNFR-Cys domain-containing protein</fullName>
    </recommendedName>
</protein>
<evidence type="ECO:0000259" key="10">
    <source>
        <dbReference type="PROSITE" id="PS50017"/>
    </source>
</evidence>
<organism evidence="12 13">
    <name type="scientific">Porites lobata</name>
    <dbReference type="NCBI Taxonomy" id="104759"/>
    <lineage>
        <taxon>Eukaryota</taxon>
        <taxon>Metazoa</taxon>
        <taxon>Cnidaria</taxon>
        <taxon>Anthozoa</taxon>
        <taxon>Hexacorallia</taxon>
        <taxon>Scleractinia</taxon>
        <taxon>Fungiina</taxon>
        <taxon>Poritidae</taxon>
        <taxon>Porites</taxon>
    </lineage>
</organism>
<feature type="domain" description="TNFR-Cys" evidence="11">
    <location>
        <begin position="77"/>
        <end position="115"/>
    </location>
</feature>
<dbReference type="Proteomes" id="UP001159405">
    <property type="component" value="Unassembled WGS sequence"/>
</dbReference>
<dbReference type="PROSITE" id="PS50050">
    <property type="entry name" value="TNFR_NGFR_2"/>
    <property type="match status" value="1"/>
</dbReference>
<dbReference type="PANTHER" id="PTHR14657">
    <property type="entry name" value="IGF-LIKE FAMILY RECEPTOR 1"/>
    <property type="match status" value="1"/>
</dbReference>
<comment type="caution">
    <text evidence="12">The sequence shown here is derived from an EMBL/GenBank/DDBJ whole genome shotgun (WGS) entry which is preliminary data.</text>
</comment>
<dbReference type="Gene3D" id="1.10.533.10">
    <property type="entry name" value="Death Domain, Fas"/>
    <property type="match status" value="3"/>
</dbReference>
<feature type="transmembrane region" description="Helical" evidence="8">
    <location>
        <begin position="210"/>
        <end position="231"/>
    </location>
</feature>
<feature type="region of interest" description="Disordered" evidence="7">
    <location>
        <begin position="164"/>
        <end position="205"/>
    </location>
</feature>
<keyword evidence="4" id="KW-1015">Disulfide bond</keyword>
<dbReference type="PROSITE" id="PS50017">
    <property type="entry name" value="DEATH_DOMAIN"/>
    <property type="match status" value="2"/>
</dbReference>
<dbReference type="PROSITE" id="PS00652">
    <property type="entry name" value="TNFR_NGFR_1"/>
    <property type="match status" value="1"/>
</dbReference>
<reference evidence="12 13" key="1">
    <citation type="submission" date="2022-05" db="EMBL/GenBank/DDBJ databases">
        <authorList>
            <consortium name="Genoscope - CEA"/>
            <person name="William W."/>
        </authorList>
    </citation>
    <scope>NUCLEOTIDE SEQUENCE [LARGE SCALE GENOMIC DNA]</scope>
</reference>
<keyword evidence="13" id="KW-1185">Reference proteome</keyword>
<keyword evidence="8" id="KW-1133">Transmembrane helix</keyword>
<comment type="caution">
    <text evidence="6">Lacks conserved residue(s) required for the propagation of feature annotation.</text>
</comment>
<dbReference type="CDD" id="cd01670">
    <property type="entry name" value="Death"/>
    <property type="match status" value="1"/>
</dbReference>
<evidence type="ECO:0000256" key="6">
    <source>
        <dbReference type="PROSITE-ProRule" id="PRU00206"/>
    </source>
</evidence>
<keyword evidence="1" id="KW-0053">Apoptosis</keyword>
<keyword evidence="5" id="KW-0325">Glycoprotein</keyword>
<dbReference type="CDD" id="cd00185">
    <property type="entry name" value="TNFRSF"/>
    <property type="match status" value="1"/>
</dbReference>
<keyword evidence="2 9" id="KW-0732">Signal</keyword>
<feature type="signal peptide" evidence="9">
    <location>
        <begin position="1"/>
        <end position="26"/>
    </location>
</feature>
<proteinExistence type="predicted"/>
<keyword evidence="8" id="KW-0472">Membrane</keyword>
<dbReference type="InterPro" id="IPR001368">
    <property type="entry name" value="TNFR/NGFR_Cys_rich_reg"/>
</dbReference>
<dbReference type="Gene3D" id="2.10.50.10">
    <property type="entry name" value="Tumor Necrosis Factor Receptor, subunit A, domain 2"/>
    <property type="match status" value="1"/>
</dbReference>
<feature type="repeat" description="TNFR-Cys" evidence="6">
    <location>
        <begin position="77"/>
        <end position="115"/>
    </location>
</feature>
<dbReference type="InterPro" id="IPR000488">
    <property type="entry name" value="Death_dom"/>
</dbReference>
<keyword evidence="3" id="KW-0677">Repeat</keyword>
<evidence type="ECO:0000313" key="13">
    <source>
        <dbReference type="Proteomes" id="UP001159405"/>
    </source>
</evidence>
<evidence type="ECO:0000259" key="11">
    <source>
        <dbReference type="PROSITE" id="PS50050"/>
    </source>
</evidence>
<evidence type="ECO:0000256" key="5">
    <source>
        <dbReference type="ARBA" id="ARBA00023180"/>
    </source>
</evidence>
<feature type="domain" description="Death" evidence="10">
    <location>
        <begin position="525"/>
        <end position="591"/>
    </location>
</feature>
<dbReference type="InterPro" id="IPR011029">
    <property type="entry name" value="DEATH-like_dom_sf"/>
</dbReference>
<name>A0ABN8N7F5_9CNID</name>
<evidence type="ECO:0000256" key="1">
    <source>
        <dbReference type="ARBA" id="ARBA00022703"/>
    </source>
</evidence>
<sequence length="626" mass="68825">MISVVKICLVLASFFIISLMITPAKARCSPTKEITLFDPNNTNSETCKRCPKCPRGKGLSVQCGSRVKNGTFIGCQNCENGTYSDHYDRSDCKSCDRCGHRITLKECTAKQNSICSTKDCIAGYYMHPVVDDCKLSETPTKTNAESIASSINNRTASKSLLPKNVTLTPTVSTKPEETTELGSRKEDERTKPRSQPMNSTTASVGPGQSYLAAVIGGILVVTPCFIVFIVVKFKRVIHRIICCIRREGSERGEKVPLTIIGTENHLANKGSNESVSSASVASANDNGFNIHHIPEDVLVNDAIVTNVFVMDELARKLDQPDNSGSQHWKHLAAEFQVPQEVQMKCQRSLENSLSKNMFENKEADDPNFSVQGLKDGLKAIGRNDLVLELENVPGTTLLQALNSTTFGNICLKLDQSNNWKDLGRKINIPDETLQKIATSTSPCTAAPSAQKIKLEAVLEIIGNKNPGLTVKEMKLVLKEMRRTDVCDVLEDLLQDNDTINTLRANINYVGKIAPLLDKEIPGMDNWMHFAHKFGLSKEICDSLKPKGTPSPTRALLEHIVQVDPGLTVKRFIEVLIKMERMDVVDALGNIICARQETNAAGPSITCITSRNLRTWIVDVKGHSSVV</sequence>
<feature type="compositionally biased region" description="Polar residues" evidence="7">
    <location>
        <begin position="193"/>
        <end position="203"/>
    </location>
</feature>
<dbReference type="SUPFAM" id="SSF47986">
    <property type="entry name" value="DEATH domain"/>
    <property type="match status" value="3"/>
</dbReference>
<evidence type="ECO:0000256" key="9">
    <source>
        <dbReference type="SAM" id="SignalP"/>
    </source>
</evidence>
<dbReference type="InterPro" id="IPR042355">
    <property type="entry name" value="IGFLR1"/>
</dbReference>
<evidence type="ECO:0000256" key="3">
    <source>
        <dbReference type="ARBA" id="ARBA00022737"/>
    </source>
</evidence>
<dbReference type="PANTHER" id="PTHR14657:SF2">
    <property type="entry name" value="IGF-LIKE FAMILY RECEPTOR 1"/>
    <property type="match status" value="1"/>
</dbReference>
<evidence type="ECO:0000256" key="2">
    <source>
        <dbReference type="ARBA" id="ARBA00022729"/>
    </source>
</evidence>
<feature type="compositionally biased region" description="Basic and acidic residues" evidence="7">
    <location>
        <begin position="174"/>
        <end position="191"/>
    </location>
</feature>